<dbReference type="Proteomes" id="UP001162060">
    <property type="component" value="Unassembled WGS sequence"/>
</dbReference>
<proteinExistence type="predicted"/>
<evidence type="ECO:0000313" key="1">
    <source>
        <dbReference type="EMBL" id="CAK7930909.1"/>
    </source>
</evidence>
<accession>A0AAV1U8H0</accession>
<name>A0AAV1U8H0_9STRA</name>
<evidence type="ECO:0008006" key="3">
    <source>
        <dbReference type="Google" id="ProtNLM"/>
    </source>
</evidence>
<comment type="caution">
    <text evidence="1">The sequence shown here is derived from an EMBL/GenBank/DDBJ whole genome shotgun (WGS) entry which is preliminary data.</text>
</comment>
<gene>
    <name evidence="1" type="ORF">PM001_LOCUS16059</name>
</gene>
<organism evidence="1 2">
    <name type="scientific">Peronospora matthiolae</name>
    <dbReference type="NCBI Taxonomy" id="2874970"/>
    <lineage>
        <taxon>Eukaryota</taxon>
        <taxon>Sar</taxon>
        <taxon>Stramenopiles</taxon>
        <taxon>Oomycota</taxon>
        <taxon>Peronosporomycetes</taxon>
        <taxon>Peronosporales</taxon>
        <taxon>Peronosporaceae</taxon>
        <taxon>Peronospora</taxon>
    </lineage>
</organism>
<dbReference type="AlphaFoldDB" id="A0AAV1U8H0"/>
<reference evidence="1" key="1">
    <citation type="submission" date="2024-01" db="EMBL/GenBank/DDBJ databases">
        <authorList>
            <person name="Webb A."/>
        </authorList>
    </citation>
    <scope>NUCLEOTIDE SEQUENCE</scope>
    <source>
        <strain evidence="1">Pm1</strain>
    </source>
</reference>
<protein>
    <recommendedName>
        <fullName evidence="3">Reverse transcriptase Ty1/copia-type domain-containing protein</fullName>
    </recommendedName>
</protein>
<sequence>MDLGTVKLILVLSRRWNVPARHGDVPNAYVKAEKEEHLDIYMKVPKGMSLGKKKELISLGVKPSSDLELLLKSPCMGLSKLGSCGANYLTPSCDKVGFSDA</sequence>
<dbReference type="EMBL" id="CAKLBY020000170">
    <property type="protein sequence ID" value="CAK7930909.1"/>
    <property type="molecule type" value="Genomic_DNA"/>
</dbReference>
<evidence type="ECO:0000313" key="2">
    <source>
        <dbReference type="Proteomes" id="UP001162060"/>
    </source>
</evidence>